<evidence type="ECO:0000313" key="3">
    <source>
        <dbReference type="Proteomes" id="UP001229955"/>
    </source>
</evidence>
<keyword evidence="3" id="KW-1185">Reference proteome</keyword>
<reference evidence="2" key="1">
    <citation type="submission" date="2023-07" db="EMBL/GenBank/DDBJ databases">
        <authorList>
            <person name="Haufschild T."/>
            <person name="Kallscheuer N."/>
            <person name="Hammer J."/>
            <person name="Kohn T."/>
            <person name="Kabuu M."/>
            <person name="Jogler M."/>
            <person name="Wohfarth N."/>
            <person name="Heuer A."/>
            <person name="Rohde M."/>
            <person name="van Teeseling M.C.F."/>
            <person name="Jogler C."/>
        </authorList>
    </citation>
    <scope>NUCLEOTIDE SEQUENCE</scope>
    <source>
        <strain evidence="1">Strain 138</strain>
        <strain evidence="2">Strain 318</strain>
    </source>
</reference>
<dbReference type="Proteomes" id="UP001229955">
    <property type="component" value="Chromosome"/>
</dbReference>
<dbReference type="EMBL" id="CP130613">
    <property type="protein sequence ID" value="WKW14207.1"/>
    <property type="molecule type" value="Genomic_DNA"/>
</dbReference>
<accession>A0AA49JYM4</accession>
<dbReference type="RefSeq" id="WP_367886996.1">
    <property type="nucleotide sequence ID" value="NZ_CP130612.1"/>
</dbReference>
<name>A0AA49JYM4_9BACT</name>
<sequence length="243" mass="27720">MILADVRSKLTRHDVALALALLAQQGSETRERGEHELREQGLDALLDDPALLPAMVNTPRGREASLPLFCYVLVRHALLQAGEKDRVLADYAASILLHFGMRDRAQRIHDADDQTYDTLAALFEDAERSEPRRAFLVRAHLGNYALWMSGLFPDRVVQRQYRRGGPTLEYFESMGRRGFQMAAEHRLASEHGVAMLFALAAERFPLLRVTLNRISDALLFPDHHTPERLMRQVQDEVRWKRAG</sequence>
<proteinExistence type="predicted"/>
<dbReference type="KEGG" id="pspc:Strain318_000538"/>
<evidence type="ECO:0000313" key="1">
    <source>
        <dbReference type="EMBL" id="WKW11297.1"/>
    </source>
</evidence>
<gene>
    <name evidence="1" type="ORF">Strain138_000538</name>
    <name evidence="2" type="ORF">Strain318_000538</name>
</gene>
<protein>
    <submittedName>
        <fullName evidence="2">Uncharacterized protein</fullName>
    </submittedName>
</protein>
<organism evidence="2 3">
    <name type="scientific">Pseudogemmatithrix spongiicola</name>
    <dbReference type="NCBI Taxonomy" id="3062599"/>
    <lineage>
        <taxon>Bacteria</taxon>
        <taxon>Pseudomonadati</taxon>
        <taxon>Gemmatimonadota</taxon>
        <taxon>Gemmatimonadia</taxon>
        <taxon>Gemmatimonadales</taxon>
        <taxon>Gemmatimonadaceae</taxon>
        <taxon>Pseudogemmatithrix</taxon>
    </lineage>
</organism>
<dbReference type="EMBL" id="CP130612">
    <property type="protein sequence ID" value="WKW11297.1"/>
    <property type="molecule type" value="Genomic_DNA"/>
</dbReference>
<accession>A0AA49JSW5</accession>
<dbReference type="AlphaFoldDB" id="A0AA49JYM4"/>
<evidence type="ECO:0000313" key="2">
    <source>
        <dbReference type="EMBL" id="WKW14207.1"/>
    </source>
</evidence>